<dbReference type="STRING" id="203124.Tery_3570"/>
<name>Q10YM0_TRIEI</name>
<dbReference type="KEGG" id="ter:Tery_3570"/>
<dbReference type="Pfam" id="PF22734">
    <property type="entry name" value="NNH2"/>
    <property type="match status" value="1"/>
</dbReference>
<dbReference type="Pfam" id="PF05729">
    <property type="entry name" value="NACHT"/>
    <property type="match status" value="1"/>
</dbReference>
<gene>
    <name evidence="2" type="ordered locus">Tery_3570</name>
</gene>
<dbReference type="OrthoDB" id="135105at2"/>
<feature type="domain" description="NACHT" evidence="1">
    <location>
        <begin position="282"/>
        <end position="407"/>
    </location>
</feature>
<accession>Q10YM0</accession>
<dbReference type="HOGENOM" id="CLU_002747_1_0_3"/>
<dbReference type="InterPro" id="IPR054569">
    <property type="entry name" value="NNH2"/>
</dbReference>
<reference evidence="2" key="1">
    <citation type="submission" date="2006-06" db="EMBL/GenBank/DDBJ databases">
        <title>Complete sequence of Trichodesmium erythraeum IMS101.</title>
        <authorList>
            <consortium name="US DOE Joint Genome Institute"/>
            <person name="Copeland A."/>
            <person name="Lucas S."/>
            <person name="Lapidus A."/>
            <person name="Barry K."/>
            <person name="Detter J.C."/>
            <person name="Glavina del Rio T."/>
            <person name="Hammon N."/>
            <person name="Israni S."/>
            <person name="Dalin E."/>
            <person name="Tice H."/>
            <person name="Pitluck S."/>
            <person name="Kiss H."/>
            <person name="Munk A.C."/>
            <person name="Brettin T."/>
            <person name="Bruce D."/>
            <person name="Han C."/>
            <person name="Tapia R."/>
            <person name="Gilna P."/>
            <person name="Schmutz J."/>
            <person name="Larimer F."/>
            <person name="Land M."/>
            <person name="Hauser L."/>
            <person name="Kyrpides N."/>
            <person name="Kim E."/>
            <person name="Richardson P."/>
        </authorList>
    </citation>
    <scope>NUCLEOTIDE SEQUENCE [LARGE SCALE GENOMIC DNA]</scope>
    <source>
        <strain evidence="2">IMS101</strain>
    </source>
</reference>
<dbReference type="Gene3D" id="3.40.50.300">
    <property type="entry name" value="P-loop containing nucleotide triphosphate hydrolases"/>
    <property type="match status" value="1"/>
</dbReference>
<dbReference type="InterPro" id="IPR027417">
    <property type="entry name" value="P-loop_NTPase"/>
</dbReference>
<protein>
    <submittedName>
        <fullName evidence="2">Putative signal transduction protein with Nacht domain</fullName>
    </submittedName>
</protein>
<dbReference type="EMBL" id="CP000393">
    <property type="protein sequence ID" value="ABG52654.1"/>
    <property type="molecule type" value="Genomic_DNA"/>
</dbReference>
<evidence type="ECO:0000313" key="2">
    <source>
        <dbReference type="EMBL" id="ABG52654.1"/>
    </source>
</evidence>
<organism evidence="2">
    <name type="scientific">Trichodesmium erythraeum (strain IMS101)</name>
    <dbReference type="NCBI Taxonomy" id="203124"/>
    <lineage>
        <taxon>Bacteria</taxon>
        <taxon>Bacillati</taxon>
        <taxon>Cyanobacteriota</taxon>
        <taxon>Cyanophyceae</taxon>
        <taxon>Oscillatoriophycideae</taxon>
        <taxon>Oscillatoriales</taxon>
        <taxon>Microcoleaceae</taxon>
        <taxon>Trichodesmium</taxon>
    </lineage>
</organism>
<proteinExistence type="predicted"/>
<dbReference type="SUPFAM" id="SSF52540">
    <property type="entry name" value="P-loop containing nucleoside triphosphate hydrolases"/>
    <property type="match status" value="1"/>
</dbReference>
<dbReference type="PANTHER" id="PTHR46844">
    <property type="entry name" value="SLR5058 PROTEIN"/>
    <property type="match status" value="1"/>
</dbReference>
<dbReference type="PANTHER" id="PTHR46844:SF1">
    <property type="entry name" value="SLR5058 PROTEIN"/>
    <property type="match status" value="1"/>
</dbReference>
<sequence>MMEWLITWGAGKAVEFLAEKVIGELVKGAAEDYVKDFFKQCFSNAISNITEKEPLQKAMAEATKEFLELVQKELKEVGVDESQLEQYIKPLEKFIKNKSVLAILGSAFEENITLDIKQLATIGNQINPSFLPDEFDWDLVIRQYQRKVKKIIQKSDELRQILDSKSLEELASQTSVKPEFNLIKHQEGIRERYGNLRLDSLDTKGLAYNIELLKIFIPQKVRKIQEFIPQIHLMPKQYQQQLKETGQLETALSQEQLESLERQYFEQQTRSVLELQKNKEYQYLVILGDPGSGKSTLLRYIALEWTKILPKDLPFHPIPILIELQTYMGNYNEKKCENFLDFLEKGSGVICHISQKELHNKLKKGEAIVMFDGLDEVFDPEKRERVITDIHRFTNDYKKVRVIVTSRVIGYKLQRLRDAEFCHFMLQDLDEEQINYFIKNWHELTYKSEEEETKKWRMGRLKQAIKDFSAIKEIARNPLLLTMMAIMNRNQELPKYKADLYNNSSELLLKWDVERALRREGMEQINLDSITIKDKQEILRRMAKFMQENKKGFAGNLISENNVEIIIKEYLDFLGFKDAIIIARALLKELRNRNFILCFVGGGYYAFVHRTFLEYFCAWSFVWEFKETQTININQLINDVFENHWRDENWHEILRLIAGKINANFVGKIIGYLMEKDGEEEKFMNLFLAGKCLFEVEHPQHIDEIASELLNRLKALTNYNLDHIDYDSKIRTQAVKLVAETWRDNRLNEANIKTWLDNIAESHSDLNVRERAKEELATRWKND</sequence>
<dbReference type="InterPro" id="IPR007111">
    <property type="entry name" value="NACHT_NTPase"/>
</dbReference>
<dbReference type="RefSeq" id="WP_011612991.1">
    <property type="nucleotide sequence ID" value="NC_008312.1"/>
</dbReference>
<evidence type="ECO:0000259" key="1">
    <source>
        <dbReference type="PROSITE" id="PS50837"/>
    </source>
</evidence>
<dbReference type="eggNOG" id="COG5635">
    <property type="taxonomic scope" value="Bacteria"/>
</dbReference>
<dbReference type="AlphaFoldDB" id="Q10YM0"/>
<dbReference type="PROSITE" id="PS50837">
    <property type="entry name" value="NACHT"/>
    <property type="match status" value="1"/>
</dbReference>